<comment type="caution">
    <text evidence="1">The sequence shown here is derived from an EMBL/GenBank/DDBJ whole genome shotgun (WGS) entry which is preliminary data.</text>
</comment>
<dbReference type="EMBL" id="BPLR01003539">
    <property type="protein sequence ID" value="GIX85722.1"/>
    <property type="molecule type" value="Genomic_DNA"/>
</dbReference>
<gene>
    <name evidence="1" type="ORF">CEXT_105431</name>
</gene>
<dbReference type="Proteomes" id="UP001054945">
    <property type="component" value="Unassembled WGS sequence"/>
</dbReference>
<protein>
    <submittedName>
        <fullName evidence="1">Uncharacterized protein</fullName>
    </submittedName>
</protein>
<proteinExistence type="predicted"/>
<accession>A0AAV4NRH2</accession>
<organism evidence="1 2">
    <name type="scientific">Caerostris extrusa</name>
    <name type="common">Bark spider</name>
    <name type="synonym">Caerostris bankana</name>
    <dbReference type="NCBI Taxonomy" id="172846"/>
    <lineage>
        <taxon>Eukaryota</taxon>
        <taxon>Metazoa</taxon>
        <taxon>Ecdysozoa</taxon>
        <taxon>Arthropoda</taxon>
        <taxon>Chelicerata</taxon>
        <taxon>Arachnida</taxon>
        <taxon>Araneae</taxon>
        <taxon>Araneomorphae</taxon>
        <taxon>Entelegynae</taxon>
        <taxon>Araneoidea</taxon>
        <taxon>Araneidae</taxon>
        <taxon>Caerostris</taxon>
    </lineage>
</organism>
<evidence type="ECO:0000313" key="2">
    <source>
        <dbReference type="Proteomes" id="UP001054945"/>
    </source>
</evidence>
<dbReference type="AlphaFoldDB" id="A0AAV4NRH2"/>
<reference evidence="1 2" key="1">
    <citation type="submission" date="2021-06" db="EMBL/GenBank/DDBJ databases">
        <title>Caerostris extrusa draft genome.</title>
        <authorList>
            <person name="Kono N."/>
            <person name="Arakawa K."/>
        </authorList>
    </citation>
    <scope>NUCLEOTIDE SEQUENCE [LARGE SCALE GENOMIC DNA]</scope>
</reference>
<name>A0AAV4NRH2_CAEEX</name>
<sequence>MSYENISMEIKEFRVIIDHYLDIAEGVYNSSSLIHNKKKQKISKIDEHSFLFLMGIPEINSIPCLPLAGSCSNNASTWKRMFRNRLECPIFICRQ</sequence>
<evidence type="ECO:0000313" key="1">
    <source>
        <dbReference type="EMBL" id="GIX85722.1"/>
    </source>
</evidence>
<keyword evidence="2" id="KW-1185">Reference proteome</keyword>